<name>A0A8X6QEX4_NEPPI</name>
<protein>
    <submittedName>
        <fullName evidence="1">Uncharacterized protein</fullName>
    </submittedName>
</protein>
<comment type="caution">
    <text evidence="1">The sequence shown here is derived from an EMBL/GenBank/DDBJ whole genome shotgun (WGS) entry which is preliminary data.</text>
</comment>
<dbReference type="Proteomes" id="UP000887013">
    <property type="component" value="Unassembled WGS sequence"/>
</dbReference>
<evidence type="ECO:0000313" key="2">
    <source>
        <dbReference type="Proteomes" id="UP000887013"/>
    </source>
</evidence>
<gene>
    <name evidence="1" type="ORF">NPIL_392701</name>
</gene>
<reference evidence="1" key="1">
    <citation type="submission" date="2020-08" db="EMBL/GenBank/DDBJ databases">
        <title>Multicomponent nature underlies the extraordinary mechanical properties of spider dragline silk.</title>
        <authorList>
            <person name="Kono N."/>
            <person name="Nakamura H."/>
            <person name="Mori M."/>
            <person name="Yoshida Y."/>
            <person name="Ohtoshi R."/>
            <person name="Malay A.D."/>
            <person name="Moran D.A.P."/>
            <person name="Tomita M."/>
            <person name="Numata K."/>
            <person name="Arakawa K."/>
        </authorList>
    </citation>
    <scope>NUCLEOTIDE SEQUENCE</scope>
</reference>
<proteinExistence type="predicted"/>
<dbReference type="EMBL" id="BMAW01080858">
    <property type="protein sequence ID" value="GFU21501.1"/>
    <property type="molecule type" value="Genomic_DNA"/>
</dbReference>
<accession>A0A8X6QEX4</accession>
<dbReference type="AlphaFoldDB" id="A0A8X6QEX4"/>
<sequence>MSSVAECPALVAVGGLFGEDISSICTKSTFHAVGVIVCQSVEVSRFGSHLSFHVSDRCQILNFRCSVRIESLSIVERTSHQPRT</sequence>
<organism evidence="1 2">
    <name type="scientific">Nephila pilipes</name>
    <name type="common">Giant wood spider</name>
    <name type="synonym">Nephila maculata</name>
    <dbReference type="NCBI Taxonomy" id="299642"/>
    <lineage>
        <taxon>Eukaryota</taxon>
        <taxon>Metazoa</taxon>
        <taxon>Ecdysozoa</taxon>
        <taxon>Arthropoda</taxon>
        <taxon>Chelicerata</taxon>
        <taxon>Arachnida</taxon>
        <taxon>Araneae</taxon>
        <taxon>Araneomorphae</taxon>
        <taxon>Entelegynae</taxon>
        <taxon>Araneoidea</taxon>
        <taxon>Nephilidae</taxon>
        <taxon>Nephila</taxon>
    </lineage>
</organism>
<evidence type="ECO:0000313" key="1">
    <source>
        <dbReference type="EMBL" id="GFU21501.1"/>
    </source>
</evidence>
<keyword evidence="2" id="KW-1185">Reference proteome</keyword>